<reference evidence="2 3" key="1">
    <citation type="journal article" date="2023" name="bioRxiv">
        <title>High-quality genome assemblies of four members of thePodospora anserinaspecies complex.</title>
        <authorList>
            <person name="Ament-Velasquez S.L."/>
            <person name="Vogan A.A."/>
            <person name="Wallerman O."/>
            <person name="Hartmann F."/>
            <person name="Gautier V."/>
            <person name="Silar P."/>
            <person name="Giraud T."/>
            <person name="Johannesson H."/>
        </authorList>
    </citation>
    <scope>NUCLEOTIDE SEQUENCE [LARGE SCALE GENOMIC DNA]</scope>
    <source>
        <strain evidence="2 3">CBS 411.78</strain>
    </source>
</reference>
<gene>
    <name evidence="2" type="ORF">QC763_305240</name>
</gene>
<feature type="compositionally biased region" description="Polar residues" evidence="1">
    <location>
        <begin position="718"/>
        <end position="738"/>
    </location>
</feature>
<accession>A0ABR0HGI6</accession>
<protein>
    <recommendedName>
        <fullName evidence="4">LIM-domain binding protein-domain-containing protein</fullName>
    </recommendedName>
</protein>
<feature type="region of interest" description="Disordered" evidence="1">
    <location>
        <begin position="572"/>
        <end position="607"/>
    </location>
</feature>
<feature type="compositionally biased region" description="Pro residues" evidence="1">
    <location>
        <begin position="305"/>
        <end position="328"/>
    </location>
</feature>
<comment type="caution">
    <text evidence="2">The sequence shown here is derived from an EMBL/GenBank/DDBJ whole genome shotgun (WGS) entry which is preliminary data.</text>
</comment>
<feature type="region of interest" description="Disordered" evidence="1">
    <location>
        <begin position="197"/>
        <end position="219"/>
    </location>
</feature>
<evidence type="ECO:0000313" key="3">
    <source>
        <dbReference type="Proteomes" id="UP001326199"/>
    </source>
</evidence>
<proteinExistence type="predicted"/>
<organism evidence="2 3">
    <name type="scientific">Podospora pseudopauciseta</name>
    <dbReference type="NCBI Taxonomy" id="2093780"/>
    <lineage>
        <taxon>Eukaryota</taxon>
        <taxon>Fungi</taxon>
        <taxon>Dikarya</taxon>
        <taxon>Ascomycota</taxon>
        <taxon>Pezizomycotina</taxon>
        <taxon>Sordariomycetes</taxon>
        <taxon>Sordariomycetidae</taxon>
        <taxon>Sordariales</taxon>
        <taxon>Podosporaceae</taxon>
        <taxon>Podospora</taxon>
    </lineage>
</organism>
<dbReference type="InterPro" id="IPR029005">
    <property type="entry name" value="LIM-bd/SEUSS"/>
</dbReference>
<name>A0ABR0HGI6_9PEZI</name>
<feature type="compositionally biased region" description="Basic residues" evidence="1">
    <location>
        <begin position="784"/>
        <end position="793"/>
    </location>
</feature>
<dbReference type="Proteomes" id="UP001326199">
    <property type="component" value="Unassembled WGS sequence"/>
</dbReference>
<feature type="compositionally biased region" description="Low complexity" evidence="1">
    <location>
        <begin position="197"/>
        <end position="215"/>
    </location>
</feature>
<dbReference type="Pfam" id="PF01803">
    <property type="entry name" value="LIM_bind"/>
    <property type="match status" value="1"/>
</dbReference>
<feature type="region of interest" description="Disordered" evidence="1">
    <location>
        <begin position="1"/>
        <end position="40"/>
    </location>
</feature>
<evidence type="ECO:0000256" key="1">
    <source>
        <dbReference type="SAM" id="MobiDB-lite"/>
    </source>
</evidence>
<feature type="compositionally biased region" description="Low complexity" evidence="1">
    <location>
        <begin position="259"/>
        <end position="292"/>
    </location>
</feature>
<dbReference type="EMBL" id="JAFFHB010000004">
    <property type="protein sequence ID" value="KAK4666997.1"/>
    <property type="molecule type" value="Genomic_DNA"/>
</dbReference>
<feature type="region of interest" description="Disordered" evidence="1">
    <location>
        <begin position="716"/>
        <end position="793"/>
    </location>
</feature>
<evidence type="ECO:0008006" key="4">
    <source>
        <dbReference type="Google" id="ProtNLM"/>
    </source>
</evidence>
<evidence type="ECO:0000313" key="2">
    <source>
        <dbReference type="EMBL" id="KAK4666997.1"/>
    </source>
</evidence>
<dbReference type="GeneID" id="87931312"/>
<keyword evidence="3" id="KW-1185">Reference proteome</keyword>
<sequence>MMAFQAHPGGMQQHPGAPPGHPMAPGMAHNPSQPGATQAGIPHNMMGHMGVSGPGPQMNAAALMGGGMPPGAGHPGPHGMPHLNPAQAQLYQQQQMSAGIYAHNPAMQQLQQQQRLAELQLQQRQRAAMMQQAGQYNNLGQVPIGIPLGQMNQMNPAHIAAMRRMPVPLPAHLQQTQLAQHQQAQSMNHVNMAQQIALQQQHQQQLNQMQNNPNHGQMNPQAIISQQAQMAAMQQQAQQAQQAQQQAAQQVQQQAAQQQAAQQGQQPPQQPQQQQPQQQQPPQQPGQPQRQATPSQAGPNGQAPTPAPTQGPTPQPNPQQQPHAPPQTPQTTQGQPIQQVQLVAQAQHAAQAQVQAQAAQAQAAQVQAQAVHNQQQAAGLALMQQQQPQQQQKRNGMELKGQCLLKLMQFSEHLSGFLGPKGQDDLSYWEDFVKMFFSQKGVFKHTLLERTAEGPVEKPYEIQYPALPRYFHSHFDSGVKTMQLIMAKGTTDRALPNDCHFIENTKASLIYRFDQNCHVVADGILRASFDSEQKFELFEFITTDFEEFVPRSMVIQAARPAHNWVKEWHALNSPDNKQSPEMNKKNKTKQLKTPAGPPPDLELPDSYVSPGRAVPGHVYQFLEMSEIMGQMTPLFDFFHAHPGIAPYAAMEQYVSRINSGAHQGMNGQPMPQGGPRTPSFGQFPMGASPAMANIGLPGSPHVVNSPAPGQLAAPVMQHQMSQPGTSSSGPSANTSPAQGNKRRRSTVKEEDTPQSAPTPGAMGTPQMNGVGIPGKGKQPPTPRMQKRMKGNPA</sequence>
<dbReference type="PANTHER" id="PTHR10378">
    <property type="entry name" value="LIM DOMAIN-BINDING PROTEIN"/>
    <property type="match status" value="1"/>
</dbReference>
<feature type="region of interest" description="Disordered" evidence="1">
    <location>
        <begin position="259"/>
        <end position="336"/>
    </location>
</feature>
<dbReference type="RefSeq" id="XP_062766963.1">
    <property type="nucleotide sequence ID" value="XM_062910969.1"/>
</dbReference>